<comment type="caution">
    <text evidence="1">The sequence shown here is derived from an EMBL/GenBank/DDBJ whole genome shotgun (WGS) entry which is preliminary data.</text>
</comment>
<gene>
    <name evidence="1" type="ORF">G3I21_21415</name>
</gene>
<accession>A0A7K3QWF3</accession>
<reference evidence="1 2" key="1">
    <citation type="submission" date="2020-01" db="EMBL/GenBank/DDBJ databases">
        <title>Insect and environment-associated Actinomycetes.</title>
        <authorList>
            <person name="Currrie C."/>
            <person name="Chevrette M."/>
            <person name="Carlson C."/>
            <person name="Stubbendieck R."/>
            <person name="Wendt-Pienkowski E."/>
        </authorList>
    </citation>
    <scope>NUCLEOTIDE SEQUENCE [LARGE SCALE GENOMIC DNA]</scope>
    <source>
        <strain evidence="1 2">SID7754</strain>
    </source>
</reference>
<dbReference type="EMBL" id="JAAGMR010000240">
    <property type="protein sequence ID" value="NEB94210.1"/>
    <property type="molecule type" value="Genomic_DNA"/>
</dbReference>
<evidence type="ECO:0000313" key="1">
    <source>
        <dbReference type="EMBL" id="NEB94210.1"/>
    </source>
</evidence>
<protein>
    <submittedName>
        <fullName evidence="1">O-antigen polymerase</fullName>
    </submittedName>
</protein>
<feature type="non-terminal residue" evidence="1">
    <location>
        <position position="55"/>
    </location>
</feature>
<name>A0A7K3QWF3_9ACTN</name>
<evidence type="ECO:0000313" key="2">
    <source>
        <dbReference type="Proteomes" id="UP000470520"/>
    </source>
</evidence>
<sequence>MILLGLCAAWALISAAAHDGRPEGMLLAVLATTAGCAAGRMSGALLPVAAPCAGA</sequence>
<proteinExistence type="predicted"/>
<dbReference type="AlphaFoldDB" id="A0A7K3QWF3"/>
<dbReference type="Proteomes" id="UP000470520">
    <property type="component" value="Unassembled WGS sequence"/>
</dbReference>
<organism evidence="1 2">
    <name type="scientific">Streptomyces bauhiniae</name>
    <dbReference type="NCBI Taxonomy" id="2340725"/>
    <lineage>
        <taxon>Bacteria</taxon>
        <taxon>Bacillati</taxon>
        <taxon>Actinomycetota</taxon>
        <taxon>Actinomycetes</taxon>
        <taxon>Kitasatosporales</taxon>
        <taxon>Streptomycetaceae</taxon>
        <taxon>Streptomyces</taxon>
    </lineage>
</organism>